<dbReference type="Gene3D" id="3.30.40.10">
    <property type="entry name" value="Zinc/RING finger domain, C3HC4 (zinc finger)"/>
    <property type="match status" value="1"/>
</dbReference>
<dbReference type="Pfam" id="PF00097">
    <property type="entry name" value="zf-C3HC4"/>
    <property type="match status" value="1"/>
</dbReference>
<keyword evidence="3" id="KW-0862">Zinc</keyword>
<evidence type="ECO:0000256" key="1">
    <source>
        <dbReference type="ARBA" id="ARBA00022723"/>
    </source>
</evidence>
<keyword evidence="2 4" id="KW-0863">Zinc-finger</keyword>
<feature type="domain" description="B box-type" evidence="6">
    <location>
        <begin position="207"/>
        <end position="254"/>
    </location>
</feature>
<dbReference type="PROSITE" id="PS50119">
    <property type="entry name" value="ZF_BBOX"/>
    <property type="match status" value="2"/>
</dbReference>
<dbReference type="SMART" id="SM00502">
    <property type="entry name" value="BBC"/>
    <property type="match status" value="1"/>
</dbReference>
<dbReference type="PANTHER" id="PTHR25462:SF296">
    <property type="entry name" value="MEIOTIC P26, ISOFORM F"/>
    <property type="match status" value="1"/>
</dbReference>
<dbReference type="SUPFAM" id="SSF57850">
    <property type="entry name" value="RING/U-box"/>
    <property type="match status" value="1"/>
</dbReference>
<sequence length="1016" mass="113048">MAAQRTLSVRVMQQALSSVYSFLDEQLQLLYLQAIKPGKMVEQEIGENAFHLTLLKSLEDDSLENEAFGRNSTNDEQPKNEEGVKRLSQSASPLLDTGHMHSDDPTICPYCNKKFRKPRVLDCLHSMCEDCVIAQLGGDSDNRKSMNHKLTDFELEHNANTSRPTPPGVIRCPVCSQETHIGNDIMFVNLMLLDYVRIREIGLNGRGDERICRACKSEEAAVANCLHCCSDLCNKCVQAHHDMRMFDGHKVMMFTDMNKSTDDFTQKETEVKLAACNKHRADFVAVCFSCDELLCKECVDIGEHYAHKWSFLNKEVDILYRQTIQDLGHQAEQKGKATLEARGSIPDRKELLHLSTKKCREKIDEAFLYYVHVLNEVKLQLLSDLEKNQEEKEEYLDSLYQKIDIQTSKLQDALRYTNCLLEKGNVVELCLNKNKVRQQLKLLIHSMPDANAEVDLDFDSPTKADFKKKLEAIVGNIKCRVTGLPKDAKNLMMNTEQQQTKIEGITSGLSDVKLGHSGQLTASAIWDSAKTVQQAVAAYQQQNPGTIGMERRMNRNSNGNGHSYLSGDSGNFSTSDMTLSSPVSNNVQNNHSMDSFGMGRFGSDSFTGFRTPVGFGLGAQVEAINHQQYGDPANTLFPENYLSGSQSKLWGTQFNSPNMFSQYDGTPTHQRPRDLMESRFAGEYGYGGSDLSGMRSRSSLCNTPSVDQFVSASSIASQQDFIGLGAGGRSQQQFGTGSPAHDMTLCKHFNADKNNGADTFNTPQGICLGLDAEIAIADTNNHRCIIVNFSDGSFVRSIGSSGTEEGSVYYPKKVVSLVRGRDCLFIVLDRGSNQLFNRLQLFKNNGEYISRLVPPSPCPIDQVTVMSMNKENEQLVIIDNKNVVHAFDISGYVHEASDIAVYKGQYFITDYKTHCVVIYSLEGKQLGKFGGLNITPYPVGIDFSKSGDILVGDSHGNHYHVVVFNGLGNPLFHYRCHLQKVSRCTGLKIAADGRIVTLSRQSSSVLVFNTLFMPTA</sequence>
<evidence type="ECO:0000256" key="5">
    <source>
        <dbReference type="SAM" id="MobiDB-lite"/>
    </source>
</evidence>
<dbReference type="Proteomes" id="UP000887572">
    <property type="component" value="Unplaced"/>
</dbReference>
<dbReference type="InterPro" id="IPR017907">
    <property type="entry name" value="Znf_RING_CS"/>
</dbReference>
<evidence type="ECO:0000313" key="7">
    <source>
        <dbReference type="Proteomes" id="UP000887572"/>
    </source>
</evidence>
<keyword evidence="1" id="KW-0479">Metal-binding</keyword>
<dbReference type="SMART" id="SM00336">
    <property type="entry name" value="BBOX"/>
    <property type="match status" value="2"/>
</dbReference>
<evidence type="ECO:0000313" key="8">
    <source>
        <dbReference type="WBParaSite" id="Gr19_v10_g12173.t1"/>
    </source>
</evidence>
<dbReference type="PANTHER" id="PTHR25462">
    <property type="entry name" value="BONUS, ISOFORM C-RELATED"/>
    <property type="match status" value="1"/>
</dbReference>
<evidence type="ECO:0000259" key="6">
    <source>
        <dbReference type="PROSITE" id="PS50119"/>
    </source>
</evidence>
<dbReference type="Pfam" id="PF00643">
    <property type="entry name" value="zf-B_box"/>
    <property type="match status" value="1"/>
</dbReference>
<dbReference type="GO" id="GO:0008270">
    <property type="term" value="F:zinc ion binding"/>
    <property type="evidence" value="ECO:0007669"/>
    <property type="project" value="UniProtKB-KW"/>
</dbReference>
<protein>
    <submittedName>
        <fullName evidence="8">B box-type domain-containing protein</fullName>
    </submittedName>
</protein>
<feature type="region of interest" description="Disordered" evidence="5">
    <location>
        <begin position="67"/>
        <end position="87"/>
    </location>
</feature>
<dbReference type="AlphaFoldDB" id="A0A914GXS9"/>
<accession>A0A914GXS9</accession>
<name>A0A914GXS9_GLORO</name>
<dbReference type="WBParaSite" id="Gr19_v10_g12173.t1">
    <property type="protein sequence ID" value="Gr19_v10_g12173.t1"/>
    <property type="gene ID" value="Gr19_v10_g12173"/>
</dbReference>
<feature type="region of interest" description="Disordered" evidence="5">
    <location>
        <begin position="555"/>
        <end position="580"/>
    </location>
</feature>
<dbReference type="GO" id="GO:0005654">
    <property type="term" value="C:nucleoplasm"/>
    <property type="evidence" value="ECO:0007669"/>
    <property type="project" value="TreeGrafter"/>
</dbReference>
<dbReference type="InterPro" id="IPR000315">
    <property type="entry name" value="Znf_B-box"/>
</dbReference>
<dbReference type="InterPro" id="IPR018957">
    <property type="entry name" value="Znf_C3HC4_RING-type"/>
</dbReference>
<proteinExistence type="predicted"/>
<reference evidence="8" key="1">
    <citation type="submission" date="2022-11" db="UniProtKB">
        <authorList>
            <consortium name="WormBaseParasite"/>
        </authorList>
    </citation>
    <scope>IDENTIFICATION</scope>
</reference>
<dbReference type="InterPro" id="IPR047153">
    <property type="entry name" value="TRIM45/56/19-like"/>
</dbReference>
<dbReference type="InterPro" id="IPR003649">
    <property type="entry name" value="Bbox_C"/>
</dbReference>
<dbReference type="SUPFAM" id="SSF101898">
    <property type="entry name" value="NHL repeat"/>
    <property type="match status" value="1"/>
</dbReference>
<dbReference type="InterPro" id="IPR013083">
    <property type="entry name" value="Znf_RING/FYVE/PHD"/>
</dbReference>
<dbReference type="Gene3D" id="2.120.10.30">
    <property type="entry name" value="TolB, C-terminal domain"/>
    <property type="match status" value="1"/>
</dbReference>
<dbReference type="InterPro" id="IPR011042">
    <property type="entry name" value="6-blade_b-propeller_TolB-like"/>
</dbReference>
<dbReference type="SMART" id="SM00184">
    <property type="entry name" value="RING"/>
    <property type="match status" value="1"/>
</dbReference>
<dbReference type="InterPro" id="IPR001841">
    <property type="entry name" value="Znf_RING"/>
</dbReference>
<evidence type="ECO:0000256" key="4">
    <source>
        <dbReference type="PROSITE-ProRule" id="PRU00024"/>
    </source>
</evidence>
<dbReference type="SUPFAM" id="SSF57845">
    <property type="entry name" value="B-box zinc-binding domain"/>
    <property type="match status" value="1"/>
</dbReference>
<dbReference type="PROSITE" id="PS00518">
    <property type="entry name" value="ZF_RING_1"/>
    <property type="match status" value="1"/>
</dbReference>
<organism evidence="7 8">
    <name type="scientific">Globodera rostochiensis</name>
    <name type="common">Golden nematode worm</name>
    <name type="synonym">Heterodera rostochiensis</name>
    <dbReference type="NCBI Taxonomy" id="31243"/>
    <lineage>
        <taxon>Eukaryota</taxon>
        <taxon>Metazoa</taxon>
        <taxon>Ecdysozoa</taxon>
        <taxon>Nematoda</taxon>
        <taxon>Chromadorea</taxon>
        <taxon>Rhabditida</taxon>
        <taxon>Tylenchina</taxon>
        <taxon>Tylenchomorpha</taxon>
        <taxon>Tylenchoidea</taxon>
        <taxon>Heteroderidae</taxon>
        <taxon>Heteroderinae</taxon>
        <taxon>Globodera</taxon>
    </lineage>
</organism>
<dbReference type="Gene3D" id="3.30.160.60">
    <property type="entry name" value="Classic Zinc Finger"/>
    <property type="match status" value="1"/>
</dbReference>
<evidence type="ECO:0000256" key="2">
    <source>
        <dbReference type="ARBA" id="ARBA00022771"/>
    </source>
</evidence>
<feature type="domain" description="B box-type" evidence="6">
    <location>
        <begin position="271"/>
        <end position="312"/>
    </location>
</feature>
<keyword evidence="7" id="KW-1185">Reference proteome</keyword>
<feature type="compositionally biased region" description="Basic and acidic residues" evidence="5">
    <location>
        <begin position="76"/>
        <end position="85"/>
    </location>
</feature>
<evidence type="ECO:0000256" key="3">
    <source>
        <dbReference type="ARBA" id="ARBA00022833"/>
    </source>
</evidence>
<dbReference type="GO" id="GO:0061630">
    <property type="term" value="F:ubiquitin protein ligase activity"/>
    <property type="evidence" value="ECO:0007669"/>
    <property type="project" value="TreeGrafter"/>
</dbReference>